<sequence length="127" mass="14432">MPRPAPPSHRSHRRLLCRSSLAACCFPPTAPPNIGSKTVRAAKKKSSTKITHLVLLHRMRTRADYVDTIVWITRECSVDRSSMVRTSVDAMMAITLCEYRSGHEQLKINIAFYLGDCWEWRDSADEA</sequence>
<protein>
    <submittedName>
        <fullName evidence="1">Uncharacterized protein</fullName>
    </submittedName>
</protein>
<keyword evidence="2" id="KW-1185">Reference proteome</keyword>
<evidence type="ECO:0000313" key="2">
    <source>
        <dbReference type="Proteomes" id="UP000292082"/>
    </source>
</evidence>
<gene>
    <name evidence="1" type="ORF">BD310DRAFT_297639</name>
</gene>
<name>A0A4Q9QBE7_9APHY</name>
<proteinExistence type="predicted"/>
<reference evidence="1 2" key="1">
    <citation type="submission" date="2019-01" db="EMBL/GenBank/DDBJ databases">
        <title>Draft genome sequences of three monokaryotic isolates of the white-rot basidiomycete fungus Dichomitus squalens.</title>
        <authorList>
            <consortium name="DOE Joint Genome Institute"/>
            <person name="Lopez S.C."/>
            <person name="Andreopoulos B."/>
            <person name="Pangilinan J."/>
            <person name="Lipzen A."/>
            <person name="Riley R."/>
            <person name="Ahrendt S."/>
            <person name="Ng V."/>
            <person name="Barry K."/>
            <person name="Daum C."/>
            <person name="Grigoriev I.V."/>
            <person name="Hilden K.S."/>
            <person name="Makela M.R."/>
            <person name="de Vries R.P."/>
        </authorList>
    </citation>
    <scope>NUCLEOTIDE SEQUENCE [LARGE SCALE GENOMIC DNA]</scope>
    <source>
        <strain evidence="1 2">CBS 464.89</strain>
    </source>
</reference>
<organism evidence="1 2">
    <name type="scientific">Dichomitus squalens</name>
    <dbReference type="NCBI Taxonomy" id="114155"/>
    <lineage>
        <taxon>Eukaryota</taxon>
        <taxon>Fungi</taxon>
        <taxon>Dikarya</taxon>
        <taxon>Basidiomycota</taxon>
        <taxon>Agaricomycotina</taxon>
        <taxon>Agaricomycetes</taxon>
        <taxon>Polyporales</taxon>
        <taxon>Polyporaceae</taxon>
        <taxon>Dichomitus</taxon>
    </lineage>
</organism>
<dbReference type="Proteomes" id="UP000292082">
    <property type="component" value="Unassembled WGS sequence"/>
</dbReference>
<dbReference type="AlphaFoldDB" id="A0A4Q9QBE7"/>
<dbReference type="EMBL" id="ML145085">
    <property type="protein sequence ID" value="TBU65022.1"/>
    <property type="molecule type" value="Genomic_DNA"/>
</dbReference>
<evidence type="ECO:0000313" key="1">
    <source>
        <dbReference type="EMBL" id="TBU65022.1"/>
    </source>
</evidence>
<accession>A0A4Q9QBE7</accession>